<dbReference type="CDD" id="cd00146">
    <property type="entry name" value="PKD"/>
    <property type="match status" value="1"/>
</dbReference>
<dbReference type="InterPro" id="IPR004358">
    <property type="entry name" value="Sig_transdc_His_kin-like_C"/>
</dbReference>
<dbReference type="PANTHER" id="PTHR43547:SF2">
    <property type="entry name" value="HYBRID SIGNAL TRANSDUCTION HISTIDINE KINASE C"/>
    <property type="match status" value="1"/>
</dbReference>
<keyword evidence="11" id="KW-0547">Nucleotide-binding</keyword>
<sequence>MNFSVVNKSSLIKKWVLSCLLVCCSISNGLLGQKQEFRNINSVQGLSHSTVYSITEDKNGFMWFGTREGLNRYDGYEVETYYSQKSDTADSGLLDNQINYLLSSSQGLLIGTRNGLNRYEPELDKFTSEFSGTQISESVRVLFETGNNRIFIGTSNGLYILNNDHQIEKLVNNVTVRALCNYKTNVHWMGLNTQVWMINDSGEVIKKYTLTPEITDSGTSFNINILFKDKENNIWLGTSKGLYLFNENKDSFEFHEIDKNHEIEANVIRTISEGNDGRLWVGTESGIFLYDLKTGTSEHYKHSFEKEPGSLTDKSIYSLYQSDEGITWIGTYFGGVNYTAPQNKGFQKLLPGDSNSSLHGKAVSQIISDNKDNIWIATEDGGISILNRKKNSFSYLNTKNGLSSNNIHSLYEDNNGYIWIGTFLGGLNRYDKTTGEITHFKHRNNDPTSISNNYVYSIMQDKDDRLWVGTQYGLNIYNPASGNFILFKPETFGNKFIYDMLQDETGDLWICTRFNGIYRYRSSKDIIEHYSGKDINSDQIVSVSETSDGDIWFGTLSGGLLKWEESNGSFENYTEYDFLPNNNVYEIVEGPKKELWLTTNKGLVKYEPELDTAITFTNKDGLTSNQFNFKSGYKDDKGWLYFGTINGLTYFHPDSLKTNLPSSEIQITGFQLFNKEVPVGQKSILKNSISFTDSISLKHHQNVITFEFAALNYQPGNNYAYYLEGFEDNWNKVGDKRTATYTNLSPGDYTFRVQTLPLNSSPEKSIHLTILPPFWQTKWAYTIYFILLLAGIYAYWRFVRFIHNQKLAVQLEKVEKEKIKEVNQHKLNFFTFISHEFKTPLTLIIASIDKYIKGHAVNLSQSDELASIKKSAGKLQHLIQQLMEFRKIETSHVEQNLKKGDVILFLKDTFNAFALLMEEKELTYNLKSNISEYVCYFDPDKLEMIATNLISNAIKNTPEQGEINFSIAISNKLDEQHRSKLSLEVEDSGIGMNSDEISKVFNPFFKAGEKNSNQWQPGSGIGLALVKNLTDLLEGYIEVDSEKDEGTTIRIELPLRLKIEEEEQAINTIEGNKSLNIDPHILMDEPTKFEEVVIDDLPKGMTLLIVEDNRQIIKFLKEHFSTRFKVITAKNGVHALEKLNNYIPDIIISDLIMPEMDGISLCKKVKNNPETNHIPFLLLTGKTDKSYKMEGLRVGANAFINKPFSINELDLLVKNLLETNQNRAKRFPGKEVENFEKAPETNQNREFLKKINDIVKENYNDPKFTIENLASQMGISRSLLHIKMKKAAGTSASDYLKKIRLKKAEELIKQGKTISEVAYNVGYSDPNYFSRVFKKEYRVSPSNYK</sequence>
<dbReference type="PRINTS" id="PR00344">
    <property type="entry name" value="BCTRLSENSOR"/>
</dbReference>
<evidence type="ECO:0000256" key="4">
    <source>
        <dbReference type="ARBA" id="ARBA00023015"/>
    </source>
</evidence>
<dbReference type="InterPro" id="IPR018060">
    <property type="entry name" value="HTH_AraC"/>
</dbReference>
<dbReference type="InterPro" id="IPR036890">
    <property type="entry name" value="HATPase_C_sf"/>
</dbReference>
<accession>A0ABT0YXU1</accession>
<feature type="domain" description="HTH araC/xylS-type" evidence="8">
    <location>
        <begin position="1249"/>
        <end position="1345"/>
    </location>
</feature>
<dbReference type="InterPro" id="IPR015943">
    <property type="entry name" value="WD40/YVTN_repeat-like_dom_sf"/>
</dbReference>
<dbReference type="SMART" id="SM00387">
    <property type="entry name" value="HATPase_c"/>
    <property type="match status" value="1"/>
</dbReference>
<dbReference type="EMBL" id="JAMSCK010000001">
    <property type="protein sequence ID" value="MCM8568298.1"/>
    <property type="molecule type" value="Genomic_DNA"/>
</dbReference>
<dbReference type="PANTHER" id="PTHR43547">
    <property type="entry name" value="TWO-COMPONENT HISTIDINE KINASE"/>
    <property type="match status" value="1"/>
</dbReference>
<dbReference type="GO" id="GO:0005524">
    <property type="term" value="F:ATP binding"/>
    <property type="evidence" value="ECO:0007669"/>
    <property type="project" value="UniProtKB-KW"/>
</dbReference>
<dbReference type="RefSeq" id="WP_252110695.1">
    <property type="nucleotide sequence ID" value="NZ_JAMSCK010000001.1"/>
</dbReference>
<dbReference type="Gene3D" id="2.60.40.10">
    <property type="entry name" value="Immunoglobulins"/>
    <property type="match status" value="1"/>
</dbReference>
<dbReference type="SUPFAM" id="SSF52172">
    <property type="entry name" value="CheY-like"/>
    <property type="match status" value="1"/>
</dbReference>
<evidence type="ECO:0000256" key="7">
    <source>
        <dbReference type="PROSITE-ProRule" id="PRU00169"/>
    </source>
</evidence>
<dbReference type="InterPro" id="IPR013783">
    <property type="entry name" value="Ig-like_fold"/>
</dbReference>
<feature type="domain" description="Histidine kinase" evidence="9">
    <location>
        <begin position="832"/>
        <end position="1057"/>
    </location>
</feature>
<feature type="modified residue" description="4-aspartylphosphate" evidence="7">
    <location>
        <position position="1150"/>
    </location>
</feature>
<dbReference type="Gene3D" id="3.30.565.10">
    <property type="entry name" value="Histidine kinase-like ATPase, C-terminal domain"/>
    <property type="match status" value="1"/>
</dbReference>
<dbReference type="InterPro" id="IPR003661">
    <property type="entry name" value="HisK_dim/P_dom"/>
</dbReference>
<dbReference type="CDD" id="cd00082">
    <property type="entry name" value="HisKA"/>
    <property type="match status" value="1"/>
</dbReference>
<keyword evidence="5" id="KW-0238">DNA-binding</keyword>
<dbReference type="InterPro" id="IPR005467">
    <property type="entry name" value="His_kinase_dom"/>
</dbReference>
<dbReference type="InterPro" id="IPR011006">
    <property type="entry name" value="CheY-like_superfamily"/>
</dbReference>
<dbReference type="SUPFAM" id="SSF46689">
    <property type="entry name" value="Homeodomain-like"/>
    <property type="match status" value="1"/>
</dbReference>
<evidence type="ECO:0000256" key="5">
    <source>
        <dbReference type="ARBA" id="ARBA00023125"/>
    </source>
</evidence>
<keyword evidence="12" id="KW-1185">Reference proteome</keyword>
<dbReference type="PROSITE" id="PS50109">
    <property type="entry name" value="HIS_KIN"/>
    <property type="match status" value="1"/>
</dbReference>
<comment type="catalytic activity">
    <reaction evidence="1">
        <text>ATP + protein L-histidine = ADP + protein N-phospho-L-histidine.</text>
        <dbReference type="EC" id="2.7.13.3"/>
    </reaction>
</comment>
<evidence type="ECO:0000256" key="6">
    <source>
        <dbReference type="ARBA" id="ARBA00023163"/>
    </source>
</evidence>
<protein>
    <recommendedName>
        <fullName evidence="2">histidine kinase</fullName>
        <ecNumber evidence="2">2.7.13.3</ecNumber>
    </recommendedName>
</protein>
<dbReference type="PROSITE" id="PS01124">
    <property type="entry name" value="HTH_ARAC_FAMILY_2"/>
    <property type="match status" value="1"/>
</dbReference>
<evidence type="ECO:0000259" key="9">
    <source>
        <dbReference type="PROSITE" id="PS50109"/>
    </source>
</evidence>
<dbReference type="Pfam" id="PF12833">
    <property type="entry name" value="HTH_18"/>
    <property type="match status" value="1"/>
</dbReference>
<dbReference type="SUPFAM" id="SSF55874">
    <property type="entry name" value="ATPase domain of HSP90 chaperone/DNA topoisomerase II/histidine kinase"/>
    <property type="match status" value="1"/>
</dbReference>
<dbReference type="Gene3D" id="1.10.287.130">
    <property type="match status" value="1"/>
</dbReference>
<evidence type="ECO:0000256" key="2">
    <source>
        <dbReference type="ARBA" id="ARBA00012438"/>
    </source>
</evidence>
<dbReference type="SMART" id="SM00448">
    <property type="entry name" value="REC"/>
    <property type="match status" value="1"/>
</dbReference>
<name>A0ABT0YXU1_9FLAO</name>
<dbReference type="SUPFAM" id="SSF101898">
    <property type="entry name" value="NHL repeat"/>
    <property type="match status" value="1"/>
</dbReference>
<dbReference type="InterPro" id="IPR001789">
    <property type="entry name" value="Sig_transdc_resp-reg_receiver"/>
</dbReference>
<evidence type="ECO:0000259" key="8">
    <source>
        <dbReference type="PROSITE" id="PS01124"/>
    </source>
</evidence>
<dbReference type="SMART" id="SM00342">
    <property type="entry name" value="HTH_ARAC"/>
    <property type="match status" value="1"/>
</dbReference>
<keyword evidence="6" id="KW-0804">Transcription</keyword>
<dbReference type="Gene3D" id="2.130.10.10">
    <property type="entry name" value="YVTN repeat-like/Quinoprotein amine dehydrogenase"/>
    <property type="match status" value="2"/>
</dbReference>
<dbReference type="EC" id="2.7.13.3" evidence="2"/>
<evidence type="ECO:0000313" key="12">
    <source>
        <dbReference type="Proteomes" id="UP001155077"/>
    </source>
</evidence>
<dbReference type="InterPro" id="IPR011123">
    <property type="entry name" value="Y_Y_Y"/>
</dbReference>
<dbReference type="PROSITE" id="PS50110">
    <property type="entry name" value="RESPONSE_REGULATORY"/>
    <property type="match status" value="1"/>
</dbReference>
<gene>
    <name evidence="11" type="ORF">NE848_02845</name>
</gene>
<dbReference type="InterPro" id="IPR009057">
    <property type="entry name" value="Homeodomain-like_sf"/>
</dbReference>
<reference evidence="11" key="1">
    <citation type="submission" date="2022-06" db="EMBL/GenBank/DDBJ databases">
        <title>Gramella sediminis sp. nov., isolated from deep-sea sediment of the Indian Ocean.</title>
        <authorList>
            <person name="Yang L."/>
        </authorList>
    </citation>
    <scope>NUCLEOTIDE SEQUENCE</scope>
    <source>
        <strain evidence="11">HMD3159</strain>
    </source>
</reference>
<dbReference type="CDD" id="cd17574">
    <property type="entry name" value="REC_OmpR"/>
    <property type="match status" value="1"/>
</dbReference>
<keyword evidence="3 7" id="KW-0597">Phosphoprotein</keyword>
<evidence type="ECO:0000313" key="11">
    <source>
        <dbReference type="EMBL" id="MCM8568298.1"/>
    </source>
</evidence>
<dbReference type="InterPro" id="IPR018062">
    <property type="entry name" value="HTH_AraC-typ_CS"/>
</dbReference>
<dbReference type="Pfam" id="PF00512">
    <property type="entry name" value="HisKA"/>
    <property type="match status" value="1"/>
</dbReference>
<dbReference type="Gene3D" id="3.40.50.2300">
    <property type="match status" value="1"/>
</dbReference>
<dbReference type="InterPro" id="IPR011110">
    <property type="entry name" value="Reg_prop"/>
</dbReference>
<dbReference type="SMART" id="SM00388">
    <property type="entry name" value="HisKA"/>
    <property type="match status" value="1"/>
</dbReference>
<organism evidence="11 12">
    <name type="scientific">Gramella jeungdoensis</name>
    <dbReference type="NCBI Taxonomy" id="708091"/>
    <lineage>
        <taxon>Bacteria</taxon>
        <taxon>Pseudomonadati</taxon>
        <taxon>Bacteroidota</taxon>
        <taxon>Flavobacteriia</taxon>
        <taxon>Flavobacteriales</taxon>
        <taxon>Flavobacteriaceae</taxon>
        <taxon>Christiangramia</taxon>
    </lineage>
</organism>
<feature type="domain" description="Response regulatory" evidence="10">
    <location>
        <begin position="1102"/>
        <end position="1217"/>
    </location>
</feature>
<dbReference type="Pfam" id="PF02518">
    <property type="entry name" value="HATPase_c"/>
    <property type="match status" value="1"/>
</dbReference>
<dbReference type="SUPFAM" id="SSF63829">
    <property type="entry name" value="Calcium-dependent phosphotriesterase"/>
    <property type="match status" value="2"/>
</dbReference>
<dbReference type="InterPro" id="IPR003594">
    <property type="entry name" value="HATPase_dom"/>
</dbReference>
<proteinExistence type="predicted"/>
<keyword evidence="11" id="KW-0067">ATP-binding</keyword>
<dbReference type="Pfam" id="PF00072">
    <property type="entry name" value="Response_reg"/>
    <property type="match status" value="1"/>
</dbReference>
<evidence type="ECO:0000256" key="1">
    <source>
        <dbReference type="ARBA" id="ARBA00000085"/>
    </source>
</evidence>
<dbReference type="SUPFAM" id="SSF47384">
    <property type="entry name" value="Homodimeric domain of signal transducing histidine kinase"/>
    <property type="match status" value="1"/>
</dbReference>
<dbReference type="PROSITE" id="PS00041">
    <property type="entry name" value="HTH_ARAC_FAMILY_1"/>
    <property type="match status" value="1"/>
</dbReference>
<keyword evidence="4" id="KW-0805">Transcription regulation</keyword>
<dbReference type="Proteomes" id="UP001155077">
    <property type="component" value="Unassembled WGS sequence"/>
</dbReference>
<dbReference type="InterPro" id="IPR036097">
    <property type="entry name" value="HisK_dim/P_sf"/>
</dbReference>
<dbReference type="Pfam" id="PF07494">
    <property type="entry name" value="Reg_prop"/>
    <property type="match status" value="4"/>
</dbReference>
<dbReference type="Gene3D" id="1.10.10.60">
    <property type="entry name" value="Homeodomain-like"/>
    <property type="match status" value="2"/>
</dbReference>
<comment type="caution">
    <text evidence="11">The sequence shown here is derived from an EMBL/GenBank/DDBJ whole genome shotgun (WGS) entry which is preliminary data.</text>
</comment>
<evidence type="ECO:0000259" key="10">
    <source>
        <dbReference type="PROSITE" id="PS50110"/>
    </source>
</evidence>
<dbReference type="Pfam" id="PF07495">
    <property type="entry name" value="Y_Y_Y"/>
    <property type="match status" value="1"/>
</dbReference>
<evidence type="ECO:0000256" key="3">
    <source>
        <dbReference type="ARBA" id="ARBA00022553"/>
    </source>
</evidence>